<dbReference type="Proteomes" id="UP001642484">
    <property type="component" value="Unassembled WGS sequence"/>
</dbReference>
<reference evidence="2 3" key="1">
    <citation type="submission" date="2024-02" db="EMBL/GenBank/DDBJ databases">
        <authorList>
            <person name="Chen Y."/>
            <person name="Shah S."/>
            <person name="Dougan E. K."/>
            <person name="Thang M."/>
            <person name="Chan C."/>
        </authorList>
    </citation>
    <scope>NUCLEOTIDE SEQUENCE [LARGE SCALE GENOMIC DNA]</scope>
</reference>
<dbReference type="SUPFAM" id="SSF54001">
    <property type="entry name" value="Cysteine proteinases"/>
    <property type="match status" value="1"/>
</dbReference>
<accession>A0ABP0LC95</accession>
<protein>
    <recommendedName>
        <fullName evidence="4">Ubiquitin-like protease family profile domain-containing protein</fullName>
    </recommendedName>
</protein>
<feature type="non-terminal residue" evidence="2">
    <location>
        <position position="344"/>
    </location>
</feature>
<proteinExistence type="predicted"/>
<evidence type="ECO:0000313" key="2">
    <source>
        <dbReference type="EMBL" id="CAK9036779.1"/>
    </source>
</evidence>
<dbReference type="Gene3D" id="3.40.395.10">
    <property type="entry name" value="Adenoviral Proteinase, Chain A"/>
    <property type="match status" value="1"/>
</dbReference>
<organism evidence="2 3">
    <name type="scientific">Durusdinium trenchii</name>
    <dbReference type="NCBI Taxonomy" id="1381693"/>
    <lineage>
        <taxon>Eukaryota</taxon>
        <taxon>Sar</taxon>
        <taxon>Alveolata</taxon>
        <taxon>Dinophyceae</taxon>
        <taxon>Suessiales</taxon>
        <taxon>Symbiodiniaceae</taxon>
        <taxon>Durusdinium</taxon>
    </lineage>
</organism>
<dbReference type="InterPro" id="IPR038765">
    <property type="entry name" value="Papain-like_cys_pep_sf"/>
</dbReference>
<evidence type="ECO:0000256" key="1">
    <source>
        <dbReference type="SAM" id="MobiDB-lite"/>
    </source>
</evidence>
<feature type="region of interest" description="Disordered" evidence="1">
    <location>
        <begin position="282"/>
        <end position="344"/>
    </location>
</feature>
<gene>
    <name evidence="2" type="ORF">CCMP2556_LOCUS20418</name>
</gene>
<comment type="caution">
    <text evidence="2">The sequence shown here is derived from an EMBL/GenBank/DDBJ whole genome shotgun (WGS) entry which is preliminary data.</text>
</comment>
<name>A0ABP0LC95_9DINO</name>
<dbReference type="EMBL" id="CAXAMN010011975">
    <property type="protein sequence ID" value="CAK9036779.1"/>
    <property type="molecule type" value="Genomic_DNA"/>
</dbReference>
<sequence length="344" mass="39243">MGKAREDYLAESILEATAYITYIDQGGTEAGWNQLSPEERNQLRVIKDPVKFLQGSDWCFEDFQMDPGLSRRPVWNDLPLIFLGYTVKISIEDTQRDRCMQQCIEHLLLQNYMVPNSLPDSSECHIGHLLHGMVTLVKKYHSSKSPWTRNVCILDLSDAKKSRLQNLVLDDIALVFVIASSRSHWALAAAHEADARVVIYDGKQNNFIHQKVLDWAKQVVEGECDIVYADVPSQRDNWSCGQRVLLATEYILQEIFINRESALPLVLPHDFASQENIQRLSTSTLEMGPPIETKKESMPAQKSQPKLIKRQQTEAAQPSESVFKRQKAEPAQPTEPELKRQKVE</sequence>
<keyword evidence="3" id="KW-1185">Reference proteome</keyword>
<evidence type="ECO:0008006" key="4">
    <source>
        <dbReference type="Google" id="ProtNLM"/>
    </source>
</evidence>
<evidence type="ECO:0000313" key="3">
    <source>
        <dbReference type="Proteomes" id="UP001642484"/>
    </source>
</evidence>